<dbReference type="AlphaFoldDB" id="A0A1E5NXD0"/>
<evidence type="ECO:0000313" key="2">
    <source>
        <dbReference type="Proteomes" id="UP000095705"/>
    </source>
</evidence>
<organism evidence="1 2">
    <name type="scientific">Streptomyces subrutilus</name>
    <dbReference type="NCBI Taxonomy" id="36818"/>
    <lineage>
        <taxon>Bacteria</taxon>
        <taxon>Bacillati</taxon>
        <taxon>Actinomycetota</taxon>
        <taxon>Actinomycetes</taxon>
        <taxon>Kitasatosporales</taxon>
        <taxon>Streptomycetaceae</taxon>
        <taxon>Streptomyces</taxon>
    </lineage>
</organism>
<dbReference type="OrthoDB" id="5084258at2"/>
<evidence type="ECO:0000313" key="1">
    <source>
        <dbReference type="EMBL" id="OEJ20901.1"/>
    </source>
</evidence>
<dbReference type="EMBL" id="MEHK01000006">
    <property type="protein sequence ID" value="OEJ20901.1"/>
    <property type="molecule type" value="Genomic_DNA"/>
</dbReference>
<accession>A0A1E5NXD0</accession>
<geneLocation type="plasmid" evidence="2">
    <name>pacmp2</name>
</geneLocation>
<keyword evidence="1" id="KW-0614">Plasmid</keyword>
<protein>
    <submittedName>
        <fullName evidence="1">Uncharacterized protein</fullName>
    </submittedName>
</protein>
<sequence length="379" mass="41144">MTRFSLTFPLRSDQLPELRRAVDQADRQARVHGFEGLQLRRGPVELMAWPDFNGVPVGTVPREDVTVTLPLLLFQGWVVVAEIDHDPEAGTTVTALPPYADELAGETPHCDACGEAGGALTSYVLRHDDGQTMQLGTSCTEPYAGFPAAVLTTMWKLIRWCLTVEPYEVDTVPPDLRIHVDLALEHAAALTTVVGYAKRGGKSPMTTAEQVRLLLLGGADRDVAQILHHHLRAAGDVVPLAGAVRAWCREGDGGAEDYRGKLARVAEQDTVAPRDIALLVSAVPIYMREAQRRLRKGDRTSVTVTVSAVSPLPSKWGPRRLINLTDGAGCLYAWESMTQPFPQAGQRLQVTGTVTRHATRDGMAETYLSRCTIAPAAAS</sequence>
<keyword evidence="2" id="KW-1185">Reference proteome</keyword>
<reference evidence="1 2" key="1">
    <citation type="submission" date="2016-08" db="EMBL/GenBank/DDBJ databases">
        <title>The complete genome of Streptomyces subrutilus 10-1-1.</title>
        <authorList>
            <person name="Chen X."/>
        </authorList>
    </citation>
    <scope>NUCLEOTIDE SEQUENCE [LARGE SCALE GENOMIC DNA]</scope>
    <source>
        <strain evidence="1 2">10-1-1</strain>
        <plasmid evidence="2">pacmp2</plasmid>
    </source>
</reference>
<dbReference type="RefSeq" id="WP_069918050.1">
    <property type="nucleotide sequence ID" value="NZ_CM007204.1"/>
</dbReference>
<comment type="caution">
    <text evidence="1">The sequence shown here is derived from an EMBL/GenBank/DDBJ whole genome shotgun (WGS) entry which is preliminary data.</text>
</comment>
<name>A0A1E5NXD0_9ACTN</name>
<proteinExistence type="predicted"/>
<dbReference type="Proteomes" id="UP000095705">
    <property type="component" value="Plasmid pACMP2"/>
</dbReference>
<gene>
    <name evidence="1" type="ORF">BGK67_35290</name>
</gene>